<reference evidence="3" key="1">
    <citation type="submission" date="2017-09" db="EMBL/GenBank/DDBJ databases">
        <title>Contemporary evolution of a Lepidopteran species, Heliothis virescens, in response to modern agricultural practices.</title>
        <authorList>
            <person name="Fritz M.L."/>
            <person name="Deyonke A.M."/>
            <person name="Papanicolaou A."/>
            <person name="Micinski S."/>
            <person name="Westbrook J."/>
            <person name="Gould F."/>
        </authorList>
    </citation>
    <scope>NUCLEOTIDE SEQUENCE [LARGE SCALE GENOMIC DNA]</scope>
    <source>
        <strain evidence="3">HvINT-</strain>
        <tissue evidence="3">Whole body</tissue>
    </source>
</reference>
<feature type="coiled-coil region" evidence="1">
    <location>
        <begin position="358"/>
        <end position="385"/>
    </location>
</feature>
<gene>
    <name evidence="3" type="ORF">B5V51_3928</name>
</gene>
<sequence>MAKYNFEGDYSSFTERQLSFINEVVHEQDIKVKKVVFLQLGEAGDNFMGNLKRIKIEGENGNMSMIIKTAPPNEIARESYQSGLMFKNEHIIYTELLPKCDQLQKAAGVPLEEHFKYAKCYGSLSEVPNEIIILEDLNESGYSMMDKFTSLPDKYVRNFLKSFAVLHSLSYVLKSQEPEFYKQLKEDLKDHWTTFADFQIKMLKENMEPGFLEIIQNEDHKSFLKNKIADAMVLRKEMTISENDRNHTIIQHGDGWTNNILFKLEGDTLQSVMVDYQGANNNNPMSDILFMLFHCTDHEDRSKHFYDWIDYYHSEMDKFLTYFGLKVNDFYTREQLDDDLKTYAKIIFGIVILMVNVIQRDSTEAEKMKDEMQNIKNEADMAESMKAQDLTPETVDRINKKVGGLIETLHQFHLI</sequence>
<keyword evidence="1" id="KW-0175">Coiled coil</keyword>
<proteinExistence type="predicted"/>
<dbReference type="PANTHER" id="PTHR11012:SF30">
    <property type="entry name" value="PROTEIN KINASE-LIKE DOMAIN-CONTAINING"/>
    <property type="match status" value="1"/>
</dbReference>
<dbReference type="InterPro" id="IPR015897">
    <property type="entry name" value="CHK_kinase-like"/>
</dbReference>
<protein>
    <recommendedName>
        <fullName evidence="2">CHK kinase-like domain-containing protein</fullName>
    </recommendedName>
</protein>
<accession>A0A2A4JD29</accession>
<dbReference type="EMBL" id="NWSH01001948">
    <property type="protein sequence ID" value="PCG69598.1"/>
    <property type="molecule type" value="Genomic_DNA"/>
</dbReference>
<evidence type="ECO:0000313" key="3">
    <source>
        <dbReference type="EMBL" id="PCG69598.1"/>
    </source>
</evidence>
<dbReference type="SUPFAM" id="SSF56112">
    <property type="entry name" value="Protein kinase-like (PK-like)"/>
    <property type="match status" value="1"/>
</dbReference>
<evidence type="ECO:0000259" key="2">
    <source>
        <dbReference type="SMART" id="SM00587"/>
    </source>
</evidence>
<dbReference type="InterPro" id="IPR004119">
    <property type="entry name" value="EcKL"/>
</dbReference>
<dbReference type="AlphaFoldDB" id="A0A2A4JD29"/>
<evidence type="ECO:0000256" key="1">
    <source>
        <dbReference type="SAM" id="Coils"/>
    </source>
</evidence>
<dbReference type="STRING" id="7102.A0A2A4JD29"/>
<organism evidence="3">
    <name type="scientific">Heliothis virescens</name>
    <name type="common">Tobacco budworm moth</name>
    <dbReference type="NCBI Taxonomy" id="7102"/>
    <lineage>
        <taxon>Eukaryota</taxon>
        <taxon>Metazoa</taxon>
        <taxon>Ecdysozoa</taxon>
        <taxon>Arthropoda</taxon>
        <taxon>Hexapoda</taxon>
        <taxon>Insecta</taxon>
        <taxon>Pterygota</taxon>
        <taxon>Neoptera</taxon>
        <taxon>Endopterygota</taxon>
        <taxon>Lepidoptera</taxon>
        <taxon>Glossata</taxon>
        <taxon>Ditrysia</taxon>
        <taxon>Noctuoidea</taxon>
        <taxon>Noctuidae</taxon>
        <taxon>Heliothinae</taxon>
        <taxon>Heliothis</taxon>
    </lineage>
</organism>
<feature type="domain" description="CHK kinase-like" evidence="2">
    <location>
        <begin position="132"/>
        <end position="322"/>
    </location>
</feature>
<dbReference type="Pfam" id="PF02958">
    <property type="entry name" value="EcKL"/>
    <property type="match status" value="1"/>
</dbReference>
<comment type="caution">
    <text evidence="3">The sequence shown here is derived from an EMBL/GenBank/DDBJ whole genome shotgun (WGS) entry which is preliminary data.</text>
</comment>
<name>A0A2A4JD29_HELVI</name>
<dbReference type="InterPro" id="IPR011009">
    <property type="entry name" value="Kinase-like_dom_sf"/>
</dbReference>
<dbReference type="Gene3D" id="3.90.1200.10">
    <property type="match status" value="1"/>
</dbReference>
<dbReference type="PANTHER" id="PTHR11012">
    <property type="entry name" value="PROTEIN KINASE-LIKE DOMAIN-CONTAINING"/>
    <property type="match status" value="1"/>
</dbReference>
<dbReference type="SMART" id="SM00587">
    <property type="entry name" value="CHK"/>
    <property type="match status" value="1"/>
</dbReference>